<evidence type="ECO:0000313" key="10">
    <source>
        <dbReference type="EMBL" id="ODV91515.1"/>
    </source>
</evidence>
<dbReference type="EMBL" id="KV453841">
    <property type="protein sequence ID" value="ODV91515.1"/>
    <property type="molecule type" value="Genomic_DNA"/>
</dbReference>
<keyword evidence="4" id="KW-0747">Spliceosome</keyword>
<evidence type="ECO:0000256" key="5">
    <source>
        <dbReference type="ARBA" id="ARBA00022884"/>
    </source>
</evidence>
<protein>
    <recommendedName>
        <fullName evidence="9">Sm domain-containing protein</fullName>
    </recommendedName>
</protein>
<comment type="subcellular location">
    <subcellularLocation>
        <location evidence="1">Nucleus</location>
    </subcellularLocation>
</comment>
<evidence type="ECO:0000259" key="9">
    <source>
        <dbReference type="PROSITE" id="PS52002"/>
    </source>
</evidence>
<dbReference type="GO" id="GO:0005730">
    <property type="term" value="C:nucleolus"/>
    <property type="evidence" value="ECO:0007669"/>
    <property type="project" value="EnsemblFungi"/>
</dbReference>
<dbReference type="Pfam" id="PF01423">
    <property type="entry name" value="LSM"/>
    <property type="match status" value="1"/>
</dbReference>
<dbReference type="InterPro" id="IPR033871">
    <property type="entry name" value="LSm5"/>
</dbReference>
<dbReference type="InterPro" id="IPR047575">
    <property type="entry name" value="Sm"/>
</dbReference>
<keyword evidence="6" id="KW-0508">mRNA splicing</keyword>
<dbReference type="PANTHER" id="PTHR20971:SF0">
    <property type="entry name" value="U6 SNRNA-ASSOCIATED SM-LIKE PROTEIN LSM5"/>
    <property type="match status" value="1"/>
</dbReference>
<dbReference type="Proteomes" id="UP000095023">
    <property type="component" value="Unassembled WGS sequence"/>
</dbReference>
<dbReference type="GO" id="GO:0003723">
    <property type="term" value="F:RNA binding"/>
    <property type="evidence" value="ECO:0007669"/>
    <property type="project" value="UniProtKB-KW"/>
</dbReference>
<dbReference type="GO" id="GO:0000932">
    <property type="term" value="C:P-body"/>
    <property type="evidence" value="ECO:0007669"/>
    <property type="project" value="EnsemblFungi"/>
</dbReference>
<dbReference type="Gene3D" id="2.30.30.100">
    <property type="match status" value="1"/>
</dbReference>
<keyword evidence="8" id="KW-0687">Ribonucleoprotein</keyword>
<feature type="domain" description="Sm" evidence="9">
    <location>
        <begin position="5"/>
        <end position="73"/>
    </location>
</feature>
<keyword evidence="7" id="KW-0539">Nucleus</keyword>
<evidence type="ECO:0000256" key="7">
    <source>
        <dbReference type="ARBA" id="ARBA00023242"/>
    </source>
</evidence>
<dbReference type="GO" id="GO:0000398">
    <property type="term" value="P:mRNA splicing, via spliceosome"/>
    <property type="evidence" value="ECO:0007669"/>
    <property type="project" value="EnsemblFungi"/>
</dbReference>
<dbReference type="GO" id="GO:0046540">
    <property type="term" value="C:U4/U6 x U5 tri-snRNP complex"/>
    <property type="evidence" value="ECO:0007669"/>
    <property type="project" value="EnsemblFungi"/>
</dbReference>
<name>A0A1E4TID2_9ASCO</name>
<gene>
    <name evidence="10" type="ORF">CANCADRAFT_21604</name>
</gene>
<evidence type="ECO:0000256" key="6">
    <source>
        <dbReference type="ARBA" id="ARBA00023187"/>
    </source>
</evidence>
<dbReference type="GO" id="GO:0005681">
    <property type="term" value="C:spliceosomal complex"/>
    <property type="evidence" value="ECO:0007669"/>
    <property type="project" value="UniProtKB-KW"/>
</dbReference>
<reference evidence="11" key="1">
    <citation type="submission" date="2016-02" db="EMBL/GenBank/DDBJ databases">
        <title>Comparative genomics of biotechnologically important yeasts.</title>
        <authorList>
            <consortium name="DOE Joint Genome Institute"/>
            <person name="Riley R."/>
            <person name="Haridas S."/>
            <person name="Wolfe K.H."/>
            <person name="Lopes M.R."/>
            <person name="Hittinger C.T."/>
            <person name="Goker M."/>
            <person name="Salamov A."/>
            <person name="Wisecaver J."/>
            <person name="Long T.M."/>
            <person name="Aerts A.L."/>
            <person name="Barry K."/>
            <person name="Choi C."/>
            <person name="Clum A."/>
            <person name="Coughlan A.Y."/>
            <person name="Deshpande S."/>
            <person name="Douglass A.P."/>
            <person name="Hanson S.J."/>
            <person name="Klenk H.-P."/>
            <person name="Labutti K."/>
            <person name="Lapidus A."/>
            <person name="Lindquist E."/>
            <person name="Lipzen A."/>
            <person name="Meier-Kolthoff J.P."/>
            <person name="Ohm R.A."/>
            <person name="Otillar R.P."/>
            <person name="Pangilinan J."/>
            <person name="Peng Y."/>
            <person name="Rokas A."/>
            <person name="Rosa C.A."/>
            <person name="Scheuner C."/>
            <person name="Sibirny A.A."/>
            <person name="Slot J.C."/>
            <person name="Stielow J.B."/>
            <person name="Sun H."/>
            <person name="Kurtzman C.P."/>
            <person name="Blackwell M."/>
            <person name="Jeffries T.W."/>
            <person name="Grigoriev I.V."/>
        </authorList>
    </citation>
    <scope>NUCLEOTIDE SEQUENCE [LARGE SCALE GENOMIC DNA]</scope>
    <source>
        <strain evidence="11">NRRL Y-17796</strain>
    </source>
</reference>
<dbReference type="GO" id="GO:0005732">
    <property type="term" value="C:sno(s)RNA-containing ribonucleoprotein complex"/>
    <property type="evidence" value="ECO:0007669"/>
    <property type="project" value="EnsemblFungi"/>
</dbReference>
<proteinExistence type="inferred from homology"/>
<dbReference type="InterPro" id="IPR001163">
    <property type="entry name" value="Sm_dom_euk/arc"/>
</dbReference>
<dbReference type="GO" id="GO:1990726">
    <property type="term" value="C:Lsm1-7-Pat1 complex"/>
    <property type="evidence" value="ECO:0007669"/>
    <property type="project" value="EnsemblFungi"/>
</dbReference>
<dbReference type="GO" id="GO:0005688">
    <property type="term" value="C:U6 snRNP"/>
    <property type="evidence" value="ECO:0007669"/>
    <property type="project" value="EnsemblFungi"/>
</dbReference>
<sequence>MSNIQPLGLIDSAIGAEVRVIMRNSREFVGTLIGFDDFVNIVLADATEYDDNQPKSKKNTVLINGNNICMLSL</sequence>
<evidence type="ECO:0000256" key="4">
    <source>
        <dbReference type="ARBA" id="ARBA00022728"/>
    </source>
</evidence>
<evidence type="ECO:0000256" key="8">
    <source>
        <dbReference type="ARBA" id="ARBA00023274"/>
    </source>
</evidence>
<dbReference type="GO" id="GO:0000290">
    <property type="term" value="P:deadenylation-dependent decapping of nuclear-transcribed mRNA"/>
    <property type="evidence" value="ECO:0007669"/>
    <property type="project" value="EnsemblFungi"/>
</dbReference>
<dbReference type="GO" id="GO:0008033">
    <property type="term" value="P:tRNA processing"/>
    <property type="evidence" value="ECO:0007669"/>
    <property type="project" value="EnsemblFungi"/>
</dbReference>
<dbReference type="InterPro" id="IPR010920">
    <property type="entry name" value="LSM_dom_sf"/>
</dbReference>
<keyword evidence="11" id="KW-1185">Reference proteome</keyword>
<dbReference type="PANTHER" id="PTHR20971">
    <property type="entry name" value="U6 SNRNA-ASSOCIATED PROTEIN"/>
    <property type="match status" value="1"/>
</dbReference>
<dbReference type="GO" id="GO:0006364">
    <property type="term" value="P:rRNA processing"/>
    <property type="evidence" value="ECO:0007669"/>
    <property type="project" value="EnsemblFungi"/>
</dbReference>
<dbReference type="OrthoDB" id="429711at2759"/>
<keyword evidence="5" id="KW-0694">RNA-binding</keyword>
<dbReference type="AlphaFoldDB" id="A0A1E4TID2"/>
<evidence type="ECO:0000256" key="1">
    <source>
        <dbReference type="ARBA" id="ARBA00004123"/>
    </source>
</evidence>
<dbReference type="SMART" id="SM00651">
    <property type="entry name" value="Sm"/>
    <property type="match status" value="1"/>
</dbReference>
<dbReference type="PROSITE" id="PS52002">
    <property type="entry name" value="SM"/>
    <property type="match status" value="1"/>
</dbReference>
<organism evidence="10 11">
    <name type="scientific">Tortispora caseinolytica NRRL Y-17796</name>
    <dbReference type="NCBI Taxonomy" id="767744"/>
    <lineage>
        <taxon>Eukaryota</taxon>
        <taxon>Fungi</taxon>
        <taxon>Dikarya</taxon>
        <taxon>Ascomycota</taxon>
        <taxon>Saccharomycotina</taxon>
        <taxon>Trigonopsidomycetes</taxon>
        <taxon>Trigonopsidales</taxon>
        <taxon>Trigonopsidaceae</taxon>
        <taxon>Tortispora</taxon>
    </lineage>
</organism>
<evidence type="ECO:0000256" key="2">
    <source>
        <dbReference type="ARBA" id="ARBA00006850"/>
    </source>
</evidence>
<keyword evidence="3" id="KW-0507">mRNA processing</keyword>
<comment type="similarity">
    <text evidence="2">Belongs to the snRNP Sm proteins family.</text>
</comment>
<evidence type="ECO:0000256" key="3">
    <source>
        <dbReference type="ARBA" id="ARBA00022664"/>
    </source>
</evidence>
<dbReference type="SUPFAM" id="SSF50182">
    <property type="entry name" value="Sm-like ribonucleoproteins"/>
    <property type="match status" value="1"/>
</dbReference>
<accession>A0A1E4TID2</accession>
<evidence type="ECO:0000313" key="11">
    <source>
        <dbReference type="Proteomes" id="UP000095023"/>
    </source>
</evidence>